<comment type="caution">
    <text evidence="7">The sequence shown here is derived from an EMBL/GenBank/DDBJ whole genome shotgun (WGS) entry which is preliminary data.</text>
</comment>
<evidence type="ECO:0000256" key="1">
    <source>
        <dbReference type="ARBA" id="ARBA00004123"/>
    </source>
</evidence>
<evidence type="ECO:0000256" key="2">
    <source>
        <dbReference type="ARBA" id="ARBA00006856"/>
    </source>
</evidence>
<gene>
    <name evidence="7" type="ORF">GNI_007210</name>
</gene>
<evidence type="ECO:0000259" key="6">
    <source>
        <dbReference type="PROSITE" id="PS51366"/>
    </source>
</evidence>
<keyword evidence="3" id="KW-0507">mRNA processing</keyword>
<dbReference type="Gene3D" id="1.25.40.180">
    <property type="match status" value="1"/>
</dbReference>
<protein>
    <submittedName>
        <fullName evidence="7">Pre-mRNA-splicing factor CWC22-like protein</fullName>
    </submittedName>
</protein>
<comment type="similarity">
    <text evidence="2">Belongs to the CWC22 family.</text>
</comment>
<keyword evidence="4" id="KW-0508">mRNA splicing</keyword>
<dbReference type="InterPro" id="IPR050781">
    <property type="entry name" value="CWC22_splicing_factor"/>
</dbReference>
<dbReference type="OrthoDB" id="1924287at2759"/>
<dbReference type="Pfam" id="PF02847">
    <property type="entry name" value="MA3"/>
    <property type="match status" value="1"/>
</dbReference>
<dbReference type="PROSITE" id="PS51366">
    <property type="entry name" value="MI"/>
    <property type="match status" value="1"/>
</dbReference>
<sequence>MNMSNGASRTGGIYLPPHKLARLEAEIELEEYGERYQQKEWEKLRKTINGSVNKSNVGNIPVIAKSLFKVNLIRGRGLLVRALLHAQTVSPEYTHVFAALAAVINTRIPDIGDLLIRRLVLRFRRAFRRKDKVNTIGSLKFFAHLINQRVLGEVTALELCALLLDQPTNDSVHVCCAFLEEVGDFLQQEVNNGLTMICDRLRNILNEGEVAAHTQYVIERFFDVRRKHFQENPSVLPELDLVEEDDQVTHTVDLLEDNIDRQDLLDLFQASPPDQYKREEGKWQEISREIIGSDGEEDVEDLGDAELEELEGLEPAVEPAAVKSGTAGLATADSQSGGQTGGGAGLVVIHDMTEQEKINLRKSIYLCIMSSLNFEESVHKLLKLNLRPGDEKEVCSMIVDSCSMERTFSRSLALQAERLCALNESYRTQFEEAFKINYKIIHRFETNNLRNVAMFFSHLLGSDSVGWNVLECVRLTEDDTTAASRIFLKILFQELIDYMGLSNLRRRMQEEEVLFAHTVLLEDTRSNMRFCVNFFTAIGLAVLAQELRTKLERKPSST</sequence>
<comment type="subcellular location">
    <subcellularLocation>
        <location evidence="1">Nucleus</location>
    </subcellularLocation>
</comment>
<accession>A0A023BD69</accession>
<dbReference type="PANTHER" id="PTHR18034">
    <property type="entry name" value="CELL CYCLE CONTROL PROTEIN CWF22-RELATED"/>
    <property type="match status" value="1"/>
</dbReference>
<dbReference type="GO" id="GO:0071013">
    <property type="term" value="C:catalytic step 2 spliceosome"/>
    <property type="evidence" value="ECO:0007669"/>
    <property type="project" value="TreeGrafter"/>
</dbReference>
<name>A0A023BD69_GRENI</name>
<dbReference type="SMART" id="SM00544">
    <property type="entry name" value="MA3"/>
    <property type="match status" value="1"/>
</dbReference>
<dbReference type="SMART" id="SM00543">
    <property type="entry name" value="MIF4G"/>
    <property type="match status" value="1"/>
</dbReference>
<dbReference type="GO" id="GO:0000398">
    <property type="term" value="P:mRNA splicing, via spliceosome"/>
    <property type="evidence" value="ECO:0007669"/>
    <property type="project" value="TreeGrafter"/>
</dbReference>
<evidence type="ECO:0000313" key="7">
    <source>
        <dbReference type="EMBL" id="EZG87293.1"/>
    </source>
</evidence>
<dbReference type="EMBL" id="AFNH02000054">
    <property type="protein sequence ID" value="EZG87293.1"/>
    <property type="molecule type" value="Genomic_DNA"/>
</dbReference>
<dbReference type="InterPro" id="IPR016024">
    <property type="entry name" value="ARM-type_fold"/>
</dbReference>
<feature type="domain" description="MI" evidence="6">
    <location>
        <begin position="359"/>
        <end position="475"/>
    </location>
</feature>
<dbReference type="RefSeq" id="XP_011128670.1">
    <property type="nucleotide sequence ID" value="XM_011130368.1"/>
</dbReference>
<dbReference type="SUPFAM" id="SSF48371">
    <property type="entry name" value="ARM repeat"/>
    <property type="match status" value="1"/>
</dbReference>
<dbReference type="AlphaFoldDB" id="A0A023BD69"/>
<proteinExistence type="inferred from homology"/>
<organism evidence="7 8">
    <name type="scientific">Gregarina niphandrodes</name>
    <name type="common">Septate eugregarine</name>
    <dbReference type="NCBI Taxonomy" id="110365"/>
    <lineage>
        <taxon>Eukaryota</taxon>
        <taxon>Sar</taxon>
        <taxon>Alveolata</taxon>
        <taxon>Apicomplexa</taxon>
        <taxon>Conoidasida</taxon>
        <taxon>Gregarinasina</taxon>
        <taxon>Eugregarinorida</taxon>
        <taxon>Gregarinidae</taxon>
        <taxon>Gregarina</taxon>
    </lineage>
</organism>
<dbReference type="eggNOG" id="KOG2140">
    <property type="taxonomic scope" value="Eukaryota"/>
</dbReference>
<dbReference type="PANTHER" id="PTHR18034:SF3">
    <property type="entry name" value="PRE-MRNA-SPLICING FACTOR CWC22 HOMOLOG"/>
    <property type="match status" value="1"/>
</dbReference>
<keyword evidence="8" id="KW-1185">Reference proteome</keyword>
<dbReference type="OMA" id="VIEGCCE"/>
<dbReference type="InterPro" id="IPR003890">
    <property type="entry name" value="MIF4G-like_typ-3"/>
</dbReference>
<evidence type="ECO:0000256" key="5">
    <source>
        <dbReference type="ARBA" id="ARBA00023242"/>
    </source>
</evidence>
<dbReference type="Proteomes" id="UP000019763">
    <property type="component" value="Unassembled WGS sequence"/>
</dbReference>
<dbReference type="GO" id="GO:0003723">
    <property type="term" value="F:RNA binding"/>
    <property type="evidence" value="ECO:0007669"/>
    <property type="project" value="InterPro"/>
</dbReference>
<reference evidence="7" key="1">
    <citation type="submission" date="2013-12" db="EMBL/GenBank/DDBJ databases">
        <authorList>
            <person name="Omoto C.K."/>
            <person name="Sibley D."/>
            <person name="Venepally P."/>
            <person name="Hadjithomas M."/>
            <person name="Karamycheva S."/>
            <person name="Brunk B."/>
            <person name="Roos D."/>
            <person name="Caler E."/>
            <person name="Lorenzi H."/>
        </authorList>
    </citation>
    <scope>NUCLEOTIDE SEQUENCE</scope>
</reference>
<dbReference type="GeneID" id="22910533"/>
<evidence type="ECO:0000256" key="4">
    <source>
        <dbReference type="ARBA" id="ARBA00023187"/>
    </source>
</evidence>
<dbReference type="InterPro" id="IPR003891">
    <property type="entry name" value="Initiation_fac_eIF4g_MI"/>
</dbReference>
<dbReference type="Pfam" id="PF02854">
    <property type="entry name" value="MIF4G"/>
    <property type="match status" value="1"/>
</dbReference>
<evidence type="ECO:0000256" key="3">
    <source>
        <dbReference type="ARBA" id="ARBA00022664"/>
    </source>
</evidence>
<evidence type="ECO:0000313" key="8">
    <source>
        <dbReference type="Proteomes" id="UP000019763"/>
    </source>
</evidence>
<dbReference type="VEuPathDB" id="CryptoDB:GNI_007210"/>
<keyword evidence="5" id="KW-0539">Nucleus</keyword>